<evidence type="ECO:0000313" key="2">
    <source>
        <dbReference type="Proteomes" id="UP001597183"/>
    </source>
</evidence>
<sequence length="151" mass="16626">MLTAESTGFWGRAYTIAENGTPITTWDNSWWKSGGTFELAGRTYHVRANMWGSRYTMLDPGGAVFAEAERVGRKNWTVHAGGRTYEFRRTSIFKSDQHLMDGERTVGTIRRTSSLTGNLTADLPGLPLPLQVFVLGVLIVQWQSANAAGAA</sequence>
<gene>
    <name evidence="1" type="ORF">ACFQ5G_31705</name>
</gene>
<dbReference type="RefSeq" id="WP_378078999.1">
    <property type="nucleotide sequence ID" value="NZ_JBHTMK010000040.1"/>
</dbReference>
<keyword evidence="2" id="KW-1185">Reference proteome</keyword>
<dbReference type="EMBL" id="JBHTMK010000040">
    <property type="protein sequence ID" value="MFD1369928.1"/>
    <property type="molecule type" value="Genomic_DNA"/>
</dbReference>
<proteinExistence type="predicted"/>
<reference evidence="2" key="1">
    <citation type="journal article" date="2019" name="Int. J. Syst. Evol. Microbiol.">
        <title>The Global Catalogue of Microorganisms (GCM) 10K type strain sequencing project: providing services to taxonomists for standard genome sequencing and annotation.</title>
        <authorList>
            <consortium name="The Broad Institute Genomics Platform"/>
            <consortium name="The Broad Institute Genome Sequencing Center for Infectious Disease"/>
            <person name="Wu L."/>
            <person name="Ma J."/>
        </authorList>
    </citation>
    <scope>NUCLEOTIDE SEQUENCE [LARGE SCALE GENOMIC DNA]</scope>
    <source>
        <strain evidence="2">CCM 7526</strain>
    </source>
</reference>
<name>A0ABW4AIE3_9ACTN</name>
<organism evidence="1 2">
    <name type="scientific">Actinoplanes sichuanensis</name>
    <dbReference type="NCBI Taxonomy" id="512349"/>
    <lineage>
        <taxon>Bacteria</taxon>
        <taxon>Bacillati</taxon>
        <taxon>Actinomycetota</taxon>
        <taxon>Actinomycetes</taxon>
        <taxon>Micromonosporales</taxon>
        <taxon>Micromonosporaceae</taxon>
        <taxon>Actinoplanes</taxon>
    </lineage>
</organism>
<dbReference type="Proteomes" id="UP001597183">
    <property type="component" value="Unassembled WGS sequence"/>
</dbReference>
<accession>A0ABW4AIE3</accession>
<protein>
    <submittedName>
        <fullName evidence="1">Uncharacterized protein</fullName>
    </submittedName>
</protein>
<evidence type="ECO:0000313" key="1">
    <source>
        <dbReference type="EMBL" id="MFD1369928.1"/>
    </source>
</evidence>
<comment type="caution">
    <text evidence="1">The sequence shown here is derived from an EMBL/GenBank/DDBJ whole genome shotgun (WGS) entry which is preliminary data.</text>
</comment>